<keyword evidence="2" id="KW-0813">Transport</keyword>
<keyword evidence="4 7" id="KW-0067">ATP-binding</keyword>
<feature type="domain" description="ABC transporter" evidence="6">
    <location>
        <begin position="7"/>
        <end position="240"/>
    </location>
</feature>
<dbReference type="InterPro" id="IPR017871">
    <property type="entry name" value="ABC_transporter-like_CS"/>
</dbReference>
<evidence type="ECO:0000256" key="5">
    <source>
        <dbReference type="ARBA" id="ARBA00049985"/>
    </source>
</evidence>
<dbReference type="Gene3D" id="3.40.50.300">
    <property type="entry name" value="P-loop containing nucleotide triphosphate hydrolases"/>
    <property type="match status" value="1"/>
</dbReference>
<dbReference type="PROSITE" id="PS50893">
    <property type="entry name" value="ABC_TRANSPORTER_2"/>
    <property type="match status" value="1"/>
</dbReference>
<dbReference type="GO" id="GO:0043215">
    <property type="term" value="P:daunorubicin transport"/>
    <property type="evidence" value="ECO:0007669"/>
    <property type="project" value="InterPro"/>
</dbReference>
<dbReference type="SMART" id="SM00382">
    <property type="entry name" value="AAA"/>
    <property type="match status" value="1"/>
</dbReference>
<dbReference type="GO" id="GO:0005886">
    <property type="term" value="C:plasma membrane"/>
    <property type="evidence" value="ECO:0007669"/>
    <property type="project" value="UniProtKB-SubCell"/>
</dbReference>
<dbReference type="AlphaFoldDB" id="A0A170Q9A1"/>
<dbReference type="InterPro" id="IPR027417">
    <property type="entry name" value="P-loop_NTPase"/>
</dbReference>
<comment type="subcellular location">
    <subcellularLocation>
        <location evidence="1">Cell membrane</location>
        <topology evidence="1">Peripheral membrane protein</topology>
        <orientation evidence="1">Cytoplasmic side</orientation>
    </subcellularLocation>
</comment>
<dbReference type="InterPro" id="IPR005894">
    <property type="entry name" value="DrrA"/>
</dbReference>
<protein>
    <submittedName>
        <fullName evidence="7">Putative ABC transporter ATP-binding protein</fullName>
    </submittedName>
</protein>
<evidence type="ECO:0000313" key="7">
    <source>
        <dbReference type="EMBL" id="CUV01377.1"/>
    </source>
</evidence>
<dbReference type="EMBL" id="FAXA01000056">
    <property type="protein sequence ID" value="CUV01377.1"/>
    <property type="molecule type" value="Genomic_DNA"/>
</dbReference>
<dbReference type="PANTHER" id="PTHR43582:SF5">
    <property type="entry name" value="ABC TRANSPORTER"/>
    <property type="match status" value="1"/>
</dbReference>
<evidence type="ECO:0000259" key="6">
    <source>
        <dbReference type="PROSITE" id="PS50893"/>
    </source>
</evidence>
<organism evidence="7">
    <name type="scientific">hydrothermal vent metagenome</name>
    <dbReference type="NCBI Taxonomy" id="652676"/>
    <lineage>
        <taxon>unclassified sequences</taxon>
        <taxon>metagenomes</taxon>
        <taxon>ecological metagenomes</taxon>
    </lineage>
</organism>
<accession>A0A170Q9A1</accession>
<dbReference type="Pfam" id="PF00005">
    <property type="entry name" value="ABC_tran"/>
    <property type="match status" value="1"/>
</dbReference>
<evidence type="ECO:0000256" key="2">
    <source>
        <dbReference type="ARBA" id="ARBA00022448"/>
    </source>
</evidence>
<sequence length="342" mass="37022">MNVENIIQVQDLVKVYPGDVKALAGIDFSVGRGEFFGFLGPNGAGKSTTIKILSTLLKKTSGRVRVAGFDLEDSSSSMKIRRAIGFAMQEVGLDDLSSGRDFLVMQGLLYKLGRREAKSRAEELLELVGLTDVAGRKVGTYSGGMRRRIDLAGALVHRPEILFLDEPTTGLDPHSRLAIWDHLNELHGEGTTILLTTQMMDEADQLCQRLAIIDNGLIVAEGAPGALKDDMGDDVVRISLTTDGDGIYEKAQSVIGGQGYVTGSLLDEEGLVVHVQDADVSAPAVLKLLIENDMEVARLAVSRPTLDDVFLKHTGRTIRADNADGDAYDQTFRQTMGVGKHR</sequence>
<name>A0A170Q9A1_9ZZZZ</name>
<dbReference type="GO" id="GO:1900753">
    <property type="term" value="P:doxorubicin transport"/>
    <property type="evidence" value="ECO:0007669"/>
    <property type="project" value="InterPro"/>
</dbReference>
<proteinExistence type="inferred from homology"/>
<dbReference type="SUPFAM" id="SSF52540">
    <property type="entry name" value="P-loop containing nucleoside triphosphate hydrolases"/>
    <property type="match status" value="1"/>
</dbReference>
<dbReference type="GO" id="GO:0005524">
    <property type="term" value="F:ATP binding"/>
    <property type="evidence" value="ECO:0007669"/>
    <property type="project" value="UniProtKB-KW"/>
</dbReference>
<keyword evidence="3" id="KW-0547">Nucleotide-binding</keyword>
<comment type="similarity">
    <text evidence="5">Belongs to the ABC transporter superfamily. Drug exporter-1 (DrugE1) (TC 3.A.1.105) family.</text>
</comment>
<evidence type="ECO:0000256" key="4">
    <source>
        <dbReference type="ARBA" id="ARBA00022840"/>
    </source>
</evidence>
<gene>
    <name evidence="7" type="ORF">MGWOODY_Clf1358</name>
</gene>
<dbReference type="InterPro" id="IPR003593">
    <property type="entry name" value="AAA+_ATPase"/>
</dbReference>
<dbReference type="PROSITE" id="PS00211">
    <property type="entry name" value="ABC_TRANSPORTER_1"/>
    <property type="match status" value="1"/>
</dbReference>
<dbReference type="Pfam" id="PF13732">
    <property type="entry name" value="DrrA1-3_C"/>
    <property type="match status" value="1"/>
</dbReference>
<dbReference type="InterPro" id="IPR025302">
    <property type="entry name" value="DrrA1/2-like_C"/>
</dbReference>
<dbReference type="PANTHER" id="PTHR43582">
    <property type="entry name" value="LINEARMYCIN RESISTANCE ATP-BINDING PROTEIN LNRL"/>
    <property type="match status" value="1"/>
</dbReference>
<dbReference type="NCBIfam" id="TIGR01188">
    <property type="entry name" value="drrA"/>
    <property type="match status" value="1"/>
</dbReference>
<evidence type="ECO:0000256" key="1">
    <source>
        <dbReference type="ARBA" id="ARBA00004413"/>
    </source>
</evidence>
<dbReference type="InterPro" id="IPR003439">
    <property type="entry name" value="ABC_transporter-like_ATP-bd"/>
</dbReference>
<dbReference type="GO" id="GO:0016887">
    <property type="term" value="F:ATP hydrolysis activity"/>
    <property type="evidence" value="ECO:0007669"/>
    <property type="project" value="InterPro"/>
</dbReference>
<evidence type="ECO:0000256" key="3">
    <source>
        <dbReference type="ARBA" id="ARBA00022741"/>
    </source>
</evidence>
<reference evidence="7" key="1">
    <citation type="submission" date="2015-10" db="EMBL/GenBank/DDBJ databases">
        <authorList>
            <person name="Gilbert D.G."/>
        </authorList>
    </citation>
    <scope>NUCLEOTIDE SEQUENCE</scope>
</reference>